<feature type="binding site" evidence="10">
    <location>
        <position position="153"/>
    </location>
    <ligand>
        <name>substrate</name>
    </ligand>
</feature>
<dbReference type="PANTHER" id="PTHR32119">
    <property type="entry name" value="OROTIDINE 5'-PHOSPHATE DECARBOXYLASE"/>
    <property type="match status" value="1"/>
</dbReference>
<evidence type="ECO:0000256" key="8">
    <source>
        <dbReference type="ARBA" id="ARBA00049157"/>
    </source>
</evidence>
<protein>
    <recommendedName>
        <fullName evidence="4 11">Orotidine 5'-phosphate decarboxylase</fullName>
        <ecNumber evidence="3 11">4.1.1.23</ecNumber>
    </recommendedName>
</protein>
<feature type="binding site" evidence="10">
    <location>
        <position position="223"/>
    </location>
    <ligand>
        <name>substrate</name>
    </ligand>
</feature>
<evidence type="ECO:0000313" key="14">
    <source>
        <dbReference type="Proteomes" id="UP000032545"/>
    </source>
</evidence>
<dbReference type="CDD" id="cd04725">
    <property type="entry name" value="OMP_decarboxylase_like"/>
    <property type="match status" value="1"/>
</dbReference>
<proteinExistence type="inferred from homology"/>
<evidence type="ECO:0000256" key="7">
    <source>
        <dbReference type="ARBA" id="ARBA00023239"/>
    </source>
</evidence>
<evidence type="ECO:0000256" key="9">
    <source>
        <dbReference type="PIRSR" id="PIRSR614732-1"/>
    </source>
</evidence>
<dbReference type="RefSeq" id="WP_044886901.1">
    <property type="nucleotide sequence ID" value="NZ_JYFN01000039.1"/>
</dbReference>
<dbReference type="InterPro" id="IPR018089">
    <property type="entry name" value="OMPdecase_AS"/>
</dbReference>
<evidence type="ECO:0000256" key="1">
    <source>
        <dbReference type="ARBA" id="ARBA00002356"/>
    </source>
</evidence>
<dbReference type="InterPro" id="IPR011060">
    <property type="entry name" value="RibuloseP-bd_barrel"/>
</dbReference>
<dbReference type="Pfam" id="PF00215">
    <property type="entry name" value="OMPdecase"/>
    <property type="match status" value="2"/>
</dbReference>
<feature type="active site" description="For OMPdecase activity" evidence="9">
    <location>
        <position position="98"/>
    </location>
</feature>
<dbReference type="GO" id="GO:0004590">
    <property type="term" value="F:orotidine-5'-phosphate decarboxylase activity"/>
    <property type="evidence" value="ECO:0007669"/>
    <property type="project" value="UniProtKB-EC"/>
</dbReference>
<dbReference type="GO" id="GO:0006207">
    <property type="term" value="P:'de novo' pyrimidine nucleobase biosynthetic process"/>
    <property type="evidence" value="ECO:0007669"/>
    <property type="project" value="InterPro"/>
</dbReference>
<dbReference type="NCBIfam" id="TIGR01740">
    <property type="entry name" value="pyrF"/>
    <property type="match status" value="1"/>
</dbReference>
<evidence type="ECO:0000313" key="13">
    <source>
        <dbReference type="EMBL" id="KJE21313.1"/>
    </source>
</evidence>
<dbReference type="GO" id="GO:0005829">
    <property type="term" value="C:cytosol"/>
    <property type="evidence" value="ECO:0007669"/>
    <property type="project" value="TreeGrafter"/>
</dbReference>
<keyword evidence="5 11" id="KW-0210">Decarboxylase</keyword>
<reference evidence="13 14" key="2">
    <citation type="journal article" date="2016" name="Genome Announc.">
        <title>Permanent Draft Genome Sequences for Two Variants of Frankia sp. Strain CpI1, the First Frankia Strain Isolated from Root Nodules of Comptonia peregrina.</title>
        <authorList>
            <person name="Oshone R."/>
            <person name="Hurst S.G.IV."/>
            <person name="Abebe-Akele F."/>
            <person name="Simpson S."/>
            <person name="Morris K."/>
            <person name="Thomas W.K."/>
            <person name="Tisa L.S."/>
        </authorList>
    </citation>
    <scope>NUCLEOTIDE SEQUENCE [LARGE SCALE GENOMIC DNA]</scope>
    <source>
        <strain evidence="14">CpI1-S</strain>
    </source>
</reference>
<keyword evidence="6 11" id="KW-0665">Pyrimidine biosynthesis</keyword>
<dbReference type="SUPFAM" id="SSF51366">
    <property type="entry name" value="Ribulose-phoshate binding barrel"/>
    <property type="match status" value="1"/>
</dbReference>
<dbReference type="OrthoDB" id="9806203at2"/>
<dbReference type="InterPro" id="IPR014732">
    <property type="entry name" value="OMPdecase"/>
</dbReference>
<dbReference type="Gene3D" id="3.20.20.70">
    <property type="entry name" value="Aldolase class I"/>
    <property type="match status" value="1"/>
</dbReference>
<feature type="binding site" evidence="10">
    <location>
        <position position="43"/>
    </location>
    <ligand>
        <name>substrate</name>
    </ligand>
</feature>
<comment type="caution">
    <text evidence="13">The sequence shown here is derived from an EMBL/GenBank/DDBJ whole genome shotgun (WGS) entry which is preliminary data.</text>
</comment>
<comment type="catalytic activity">
    <reaction evidence="8 11">
        <text>orotidine 5'-phosphate + H(+) = UMP + CO2</text>
        <dbReference type="Rhea" id="RHEA:11596"/>
        <dbReference type="ChEBI" id="CHEBI:15378"/>
        <dbReference type="ChEBI" id="CHEBI:16526"/>
        <dbReference type="ChEBI" id="CHEBI:57538"/>
        <dbReference type="ChEBI" id="CHEBI:57865"/>
        <dbReference type="EC" id="4.1.1.23"/>
    </reaction>
</comment>
<evidence type="ECO:0000259" key="12">
    <source>
        <dbReference type="SMART" id="SM00934"/>
    </source>
</evidence>
<gene>
    <name evidence="13" type="ORF">FF36_04362</name>
</gene>
<dbReference type="EC" id="4.1.1.23" evidence="3 11"/>
<dbReference type="UniPathway" id="UPA00070">
    <property type="reaction ID" value="UER00120"/>
</dbReference>
<keyword evidence="7 11" id="KW-0456">Lyase</keyword>
<feature type="binding site" evidence="10">
    <location>
        <position position="244"/>
    </location>
    <ligand>
        <name>substrate</name>
    </ligand>
</feature>
<dbReference type="EMBL" id="JYFN01000039">
    <property type="protein sequence ID" value="KJE21313.1"/>
    <property type="molecule type" value="Genomic_DNA"/>
</dbReference>
<dbReference type="AlphaFoldDB" id="A0A0D8BAN1"/>
<dbReference type="PANTHER" id="PTHR32119:SF2">
    <property type="entry name" value="OROTIDINE 5'-PHOSPHATE DECARBOXYLASE"/>
    <property type="match status" value="1"/>
</dbReference>
<feature type="domain" description="Orotidine 5'-phosphate decarboxylase" evidence="12">
    <location>
        <begin position="15"/>
        <end position="258"/>
    </location>
</feature>
<reference evidence="14" key="1">
    <citation type="submission" date="2015-02" db="EMBL/GenBank/DDBJ databases">
        <title>Draft Genome of Frankia sp. CpI1-S.</title>
        <authorList>
            <person name="Oshone R.T."/>
            <person name="Ngom M."/>
            <person name="Ghodhbane-Gtari F."/>
            <person name="Gtari M."/>
            <person name="Morris K."/>
            <person name="Thomas K."/>
            <person name="Sen A."/>
            <person name="Tisa L.S."/>
        </authorList>
    </citation>
    <scope>NUCLEOTIDE SEQUENCE [LARGE SCALE GENOMIC DNA]</scope>
    <source>
        <strain evidence="14">CpI1-S</strain>
    </source>
</reference>
<sequence>MSAVSRFTPRSGRAPLAVALDAPDGATALRWAAAVAPHAAVLKIGMELFYREGPAIVTALRTAGLLAEPAGGAEPAGLVEAGTAPERATGGPPELFLDLKLHDIPATVAGGMRSVATLQPRFVTVHAAGGAAMIRAAIAAAPTVEVAVVTVLTSLDAAALTSVGLAGPPDDAVRRLAVLAVEAGARTLVCSPREVRMVRSELGDNVTLITPGVRPEGSEVADQARIATPREALEAGADLVVVGRPITRATDLGIAAKVVADSIFAGQTPASR</sequence>
<name>A0A0D8BAN1_9ACTN</name>
<dbReference type="Proteomes" id="UP000032545">
    <property type="component" value="Unassembled WGS sequence"/>
</dbReference>
<feature type="active site" description="For OMPdecase activity" evidence="9">
    <location>
        <position position="103"/>
    </location>
</feature>
<feature type="binding site" evidence="10">
    <location>
        <position position="21"/>
    </location>
    <ligand>
        <name>substrate</name>
    </ligand>
</feature>
<comment type="similarity">
    <text evidence="11">Belongs to the OMP decarboxylase family.</text>
</comment>
<evidence type="ECO:0000256" key="5">
    <source>
        <dbReference type="ARBA" id="ARBA00022793"/>
    </source>
</evidence>
<evidence type="ECO:0000256" key="10">
    <source>
        <dbReference type="PIRSR" id="PIRSR614732-2"/>
    </source>
</evidence>
<evidence type="ECO:0000256" key="6">
    <source>
        <dbReference type="ARBA" id="ARBA00022975"/>
    </source>
</evidence>
<keyword evidence="14" id="KW-1185">Reference proteome</keyword>
<dbReference type="SMART" id="SM00934">
    <property type="entry name" value="OMPdecase"/>
    <property type="match status" value="1"/>
</dbReference>
<dbReference type="GO" id="GO:0044205">
    <property type="term" value="P:'de novo' UMP biosynthetic process"/>
    <property type="evidence" value="ECO:0007669"/>
    <property type="project" value="UniProtKB-UniPathway"/>
</dbReference>
<evidence type="ECO:0000256" key="4">
    <source>
        <dbReference type="ARBA" id="ARBA00021923"/>
    </source>
</evidence>
<accession>A0A0D8BAN1</accession>
<evidence type="ECO:0000256" key="11">
    <source>
        <dbReference type="RuleBase" id="RU000512"/>
    </source>
</evidence>
<evidence type="ECO:0000256" key="2">
    <source>
        <dbReference type="ARBA" id="ARBA00004861"/>
    </source>
</evidence>
<dbReference type="InterPro" id="IPR001754">
    <property type="entry name" value="OMPdeCOase_dom"/>
</dbReference>
<feature type="binding site" evidence="10">
    <location>
        <position position="214"/>
    </location>
    <ligand>
        <name>substrate</name>
    </ligand>
</feature>
<dbReference type="InterPro" id="IPR013785">
    <property type="entry name" value="Aldolase_TIM"/>
</dbReference>
<comment type="function">
    <text evidence="1">Catalyzes the decarboxylation of orotidine 5'-monophosphate (OMP) to uridine 5'-monophosphate (UMP).</text>
</comment>
<organism evidence="13 14">
    <name type="scientific">Frankia torreyi</name>
    <dbReference type="NCBI Taxonomy" id="1856"/>
    <lineage>
        <taxon>Bacteria</taxon>
        <taxon>Bacillati</taxon>
        <taxon>Actinomycetota</taxon>
        <taxon>Actinomycetes</taxon>
        <taxon>Frankiales</taxon>
        <taxon>Frankiaceae</taxon>
        <taxon>Frankia</taxon>
    </lineage>
</organism>
<feature type="active site" description="For OMPdecase activity" evidence="9">
    <location>
        <position position="100"/>
    </location>
</feature>
<feature type="binding site" evidence="10">
    <location>
        <position position="243"/>
    </location>
    <ligand>
        <name>substrate</name>
    </ligand>
</feature>
<comment type="pathway">
    <text evidence="2 11">Pyrimidine metabolism; UMP biosynthesis via de novo pathway; UMP from orotate: step 2/2.</text>
</comment>
<dbReference type="PROSITE" id="PS00156">
    <property type="entry name" value="OMPDECASE"/>
    <property type="match status" value="1"/>
</dbReference>
<evidence type="ECO:0000256" key="3">
    <source>
        <dbReference type="ARBA" id="ARBA00012321"/>
    </source>
</evidence>
<dbReference type="PATRIC" id="fig|1502723.3.peg.4091"/>